<dbReference type="InterPro" id="IPR015943">
    <property type="entry name" value="WD40/YVTN_repeat-like_dom_sf"/>
</dbReference>
<dbReference type="InterPro" id="IPR051200">
    <property type="entry name" value="Host-pathogen_enzymatic-act"/>
</dbReference>
<feature type="chain" id="PRO_5014930880" description="Lactonase family protein" evidence="2">
    <location>
        <begin position="33"/>
        <end position="454"/>
    </location>
</feature>
<evidence type="ECO:0000313" key="4">
    <source>
        <dbReference type="Proteomes" id="UP000234341"/>
    </source>
</evidence>
<name>A0A2N5CBH5_9BURK</name>
<evidence type="ECO:0000313" key="3">
    <source>
        <dbReference type="EMBL" id="PLP99534.1"/>
    </source>
</evidence>
<comment type="caution">
    <text evidence="3">The sequence shown here is derived from an EMBL/GenBank/DDBJ whole genome shotgun (WGS) entry which is preliminary data.</text>
</comment>
<evidence type="ECO:0008006" key="5">
    <source>
        <dbReference type="Google" id="ProtNLM"/>
    </source>
</evidence>
<gene>
    <name evidence="3" type="ORF">CYJ10_17155</name>
</gene>
<evidence type="ECO:0000256" key="2">
    <source>
        <dbReference type="SAM" id="SignalP"/>
    </source>
</evidence>
<dbReference type="PROSITE" id="PS51257">
    <property type="entry name" value="PROKAR_LIPOPROTEIN"/>
    <property type="match status" value="1"/>
</dbReference>
<keyword evidence="2" id="KW-0732">Signal</keyword>
<dbReference type="RefSeq" id="WP_101682677.1">
    <property type="nucleotide sequence ID" value="NZ_PJRP01000007.1"/>
</dbReference>
<protein>
    <recommendedName>
        <fullName evidence="5">Lactonase family protein</fullName>
    </recommendedName>
</protein>
<accession>A0A2N5CBH5</accession>
<dbReference type="PANTHER" id="PTHR47197">
    <property type="entry name" value="PROTEIN NIRF"/>
    <property type="match status" value="1"/>
</dbReference>
<dbReference type="Gene3D" id="2.130.10.10">
    <property type="entry name" value="YVTN repeat-like/Quinoprotein amine dehydrogenase"/>
    <property type="match status" value="2"/>
</dbReference>
<organism evidence="3 4">
    <name type="scientific">Cupriavidus pauculus</name>
    <dbReference type="NCBI Taxonomy" id="82633"/>
    <lineage>
        <taxon>Bacteria</taxon>
        <taxon>Pseudomonadati</taxon>
        <taxon>Pseudomonadota</taxon>
        <taxon>Betaproteobacteria</taxon>
        <taxon>Burkholderiales</taxon>
        <taxon>Burkholderiaceae</taxon>
        <taxon>Cupriavidus</taxon>
    </lineage>
</organism>
<sequence length="454" mass="45462">MKNSFSRTRVALKRAAALFPLAILLLACSGGGEDEAPQGGSNGQQPPPSVQTFSVGGSVAGLAPSTTLTLLNNGSDAVTIGANGTFTFPTKVERGLPFAVTVAAQPGGQNCSVDSGTGTAAADTTSVSVTCSRIAAAYVVNKGSNTIAQFAIAADGALKPMALPSIPTGTSPVALTIDPTGKRAYVINQGDNTVSMFRIGADGSLPGTAAITTPTGGNGPSSIAFTPSGRFAYIAHNDGTATIFSMQSDGSLTATGTFGPSVKRVTAWSDDLIFLSQEGFAYAALINPVDGSLTLVDGIGPSRGINAVAVAPGAGLMVEGIDNGYFVTARFDASGVMRNNGGFNSGVGTPISAVLADPSGINIYAADSGRNLILWASGDPVTGYALNGTSLPTGQLPMALAFDPARKFIYAVNLGANSVSRYSIGSAGELTPLSEDSVVGAGASAMTTAYVPLP</sequence>
<dbReference type="Proteomes" id="UP000234341">
    <property type="component" value="Unassembled WGS sequence"/>
</dbReference>
<feature type="region of interest" description="Disordered" evidence="1">
    <location>
        <begin position="34"/>
        <end position="56"/>
    </location>
</feature>
<dbReference type="InterPro" id="IPR019405">
    <property type="entry name" value="Lactonase_7-beta_prop"/>
</dbReference>
<dbReference type="EMBL" id="PJRP01000007">
    <property type="protein sequence ID" value="PLP99534.1"/>
    <property type="molecule type" value="Genomic_DNA"/>
</dbReference>
<dbReference type="Pfam" id="PF10282">
    <property type="entry name" value="Lactonase"/>
    <property type="match status" value="1"/>
</dbReference>
<proteinExistence type="predicted"/>
<feature type="signal peptide" evidence="2">
    <location>
        <begin position="1"/>
        <end position="32"/>
    </location>
</feature>
<dbReference type="OrthoDB" id="8924315at2"/>
<dbReference type="SUPFAM" id="SSF63829">
    <property type="entry name" value="Calcium-dependent phosphotriesterase"/>
    <property type="match status" value="1"/>
</dbReference>
<dbReference type="PANTHER" id="PTHR47197:SF3">
    <property type="entry name" value="DIHYDRO-HEME D1 DEHYDROGENASE"/>
    <property type="match status" value="1"/>
</dbReference>
<evidence type="ECO:0000256" key="1">
    <source>
        <dbReference type="SAM" id="MobiDB-lite"/>
    </source>
</evidence>
<dbReference type="AlphaFoldDB" id="A0A2N5CBH5"/>
<reference evidence="3 4" key="1">
    <citation type="submission" date="2017-12" db="EMBL/GenBank/DDBJ databases">
        <title>Genome sequence of the active heterotrophic nitrifier-denitrifier, Cupriavidus pauculus UM1.</title>
        <authorList>
            <person name="Putonti C."/>
            <person name="Castignetti D."/>
        </authorList>
    </citation>
    <scope>NUCLEOTIDE SEQUENCE [LARGE SCALE GENOMIC DNA]</scope>
    <source>
        <strain evidence="3 4">UM1</strain>
    </source>
</reference>